<dbReference type="EMBL" id="JAUFQU010000036">
    <property type="protein sequence ID" value="MDN3709461.1"/>
    <property type="molecule type" value="Genomic_DNA"/>
</dbReference>
<dbReference type="Gene3D" id="3.40.50.1110">
    <property type="entry name" value="SGNH hydrolase"/>
    <property type="match status" value="1"/>
</dbReference>
<sequence length="87" mass="9656">MADMNRIMNDLVAGLRNSDGQIYTADYFKGTGNLNTVMFSLDGVHPNSRGYAFVANEIIKVINQNYKARIPFVNVADYQGPKLVPSN</sequence>
<dbReference type="SUPFAM" id="SSF52266">
    <property type="entry name" value="SGNH hydrolase"/>
    <property type="match status" value="1"/>
</dbReference>
<evidence type="ECO:0008006" key="3">
    <source>
        <dbReference type="Google" id="ProtNLM"/>
    </source>
</evidence>
<gene>
    <name evidence="1" type="ORF">QW060_20905</name>
</gene>
<dbReference type="Proteomes" id="UP001242368">
    <property type="component" value="Unassembled WGS sequence"/>
</dbReference>
<comment type="caution">
    <text evidence="1">The sequence shown here is derived from an EMBL/GenBank/DDBJ whole genome shotgun (WGS) entry which is preliminary data.</text>
</comment>
<name>A0ABT8D0H2_9FLAO</name>
<protein>
    <recommendedName>
        <fullName evidence="3">SGNH hydrolase-type esterase domain-containing protein</fullName>
    </recommendedName>
</protein>
<accession>A0ABT8D0H2</accession>
<reference evidence="2" key="1">
    <citation type="journal article" date="2019" name="Int. J. Syst. Evol. Microbiol.">
        <title>The Global Catalogue of Microorganisms (GCM) 10K type strain sequencing project: providing services to taxonomists for standard genome sequencing and annotation.</title>
        <authorList>
            <consortium name="The Broad Institute Genomics Platform"/>
            <consortium name="The Broad Institute Genome Sequencing Center for Infectious Disease"/>
            <person name="Wu L."/>
            <person name="Ma J."/>
        </authorList>
    </citation>
    <scope>NUCLEOTIDE SEQUENCE [LARGE SCALE GENOMIC DNA]</scope>
    <source>
        <strain evidence="2">CECT 7184</strain>
    </source>
</reference>
<keyword evidence="2" id="KW-1185">Reference proteome</keyword>
<dbReference type="InterPro" id="IPR036514">
    <property type="entry name" value="SGNH_hydro_sf"/>
</dbReference>
<evidence type="ECO:0000313" key="2">
    <source>
        <dbReference type="Proteomes" id="UP001242368"/>
    </source>
</evidence>
<evidence type="ECO:0000313" key="1">
    <source>
        <dbReference type="EMBL" id="MDN3709461.1"/>
    </source>
</evidence>
<organism evidence="1 2">
    <name type="scientific">Paenimyroides ceti</name>
    <dbReference type="NCBI Taxonomy" id="395087"/>
    <lineage>
        <taxon>Bacteria</taxon>
        <taxon>Pseudomonadati</taxon>
        <taxon>Bacteroidota</taxon>
        <taxon>Flavobacteriia</taxon>
        <taxon>Flavobacteriales</taxon>
        <taxon>Flavobacteriaceae</taxon>
        <taxon>Paenimyroides</taxon>
    </lineage>
</organism>
<proteinExistence type="predicted"/>